<name>A0AAE5BTZ7_9RHOB</name>
<reference evidence="6" key="1">
    <citation type="submission" date="2020-01" db="EMBL/GenBank/DDBJ databases">
        <authorList>
            <person name="Chen W.-M."/>
        </authorList>
    </citation>
    <scope>NUCLEOTIDE SEQUENCE</scope>
    <source>
        <strain evidence="6">CYK-10</strain>
    </source>
</reference>
<evidence type="ECO:0000256" key="4">
    <source>
        <dbReference type="SAM" id="SignalP"/>
    </source>
</evidence>
<dbReference type="SUPFAM" id="SSF53822">
    <property type="entry name" value="Periplasmic binding protein-like I"/>
    <property type="match status" value="1"/>
</dbReference>
<comment type="similarity">
    <text evidence="2">Belongs to the bacterial solute-binding protein 2 family.</text>
</comment>
<dbReference type="InterPro" id="IPR028082">
    <property type="entry name" value="Peripla_BP_I"/>
</dbReference>
<dbReference type="RefSeq" id="WP_168773554.1">
    <property type="nucleotide sequence ID" value="NZ_JAABNR010000003.1"/>
</dbReference>
<comment type="caution">
    <text evidence="6">The sequence shown here is derived from an EMBL/GenBank/DDBJ whole genome shotgun (WGS) entry which is preliminary data.</text>
</comment>
<accession>A0AAE5BTZ7</accession>
<dbReference type="Pfam" id="PF13407">
    <property type="entry name" value="Peripla_BP_4"/>
    <property type="match status" value="1"/>
</dbReference>
<evidence type="ECO:0000313" key="6">
    <source>
        <dbReference type="EMBL" id="NBZ86737.1"/>
    </source>
</evidence>
<dbReference type="GO" id="GO:0030246">
    <property type="term" value="F:carbohydrate binding"/>
    <property type="evidence" value="ECO:0007669"/>
    <property type="project" value="UniProtKB-ARBA"/>
</dbReference>
<feature type="signal peptide" evidence="4">
    <location>
        <begin position="1"/>
        <end position="22"/>
    </location>
</feature>
<dbReference type="GO" id="GO:0030313">
    <property type="term" value="C:cell envelope"/>
    <property type="evidence" value="ECO:0007669"/>
    <property type="project" value="UniProtKB-SubCell"/>
</dbReference>
<proteinExistence type="inferred from homology"/>
<evidence type="ECO:0000256" key="2">
    <source>
        <dbReference type="ARBA" id="ARBA00007639"/>
    </source>
</evidence>
<dbReference type="PANTHER" id="PTHR46847">
    <property type="entry name" value="D-ALLOSE-BINDING PERIPLASMIC PROTEIN-RELATED"/>
    <property type="match status" value="1"/>
</dbReference>
<evidence type="ECO:0000259" key="5">
    <source>
        <dbReference type="Pfam" id="PF13407"/>
    </source>
</evidence>
<protein>
    <submittedName>
        <fullName evidence="6">Substrate-binding domain-containing protein</fullName>
    </submittedName>
</protein>
<evidence type="ECO:0000256" key="3">
    <source>
        <dbReference type="ARBA" id="ARBA00022729"/>
    </source>
</evidence>
<feature type="chain" id="PRO_5041943905" evidence="4">
    <location>
        <begin position="23"/>
        <end position="363"/>
    </location>
</feature>
<dbReference type="AlphaFoldDB" id="A0AAE5BTZ7"/>
<keyword evidence="3 4" id="KW-0732">Signal</keyword>
<gene>
    <name evidence="6" type="ORF">GV832_04020</name>
</gene>
<dbReference type="Gene3D" id="3.40.50.2300">
    <property type="match status" value="2"/>
</dbReference>
<organism evidence="6 7">
    <name type="scientific">Stagnihabitans tardus</name>
    <dbReference type="NCBI Taxonomy" id="2699202"/>
    <lineage>
        <taxon>Bacteria</taxon>
        <taxon>Pseudomonadati</taxon>
        <taxon>Pseudomonadota</taxon>
        <taxon>Alphaproteobacteria</taxon>
        <taxon>Rhodobacterales</taxon>
        <taxon>Paracoccaceae</taxon>
        <taxon>Stagnihabitans</taxon>
    </lineage>
</organism>
<comment type="subcellular location">
    <subcellularLocation>
        <location evidence="1">Cell envelope</location>
    </subcellularLocation>
</comment>
<evidence type="ECO:0000313" key="7">
    <source>
        <dbReference type="Proteomes" id="UP001193501"/>
    </source>
</evidence>
<feature type="domain" description="Periplasmic binding protein" evidence="5">
    <location>
        <begin position="59"/>
        <end position="320"/>
    </location>
</feature>
<keyword evidence="7" id="KW-1185">Reference proteome</keyword>
<dbReference type="EMBL" id="JAABNR010000003">
    <property type="protein sequence ID" value="NBZ86737.1"/>
    <property type="molecule type" value="Genomic_DNA"/>
</dbReference>
<dbReference type="InterPro" id="IPR025997">
    <property type="entry name" value="SBP_2_dom"/>
</dbReference>
<dbReference type="PANTHER" id="PTHR46847:SF1">
    <property type="entry name" value="D-ALLOSE-BINDING PERIPLASMIC PROTEIN-RELATED"/>
    <property type="match status" value="1"/>
</dbReference>
<sequence length="363" mass="37572">MLNRRSFTVSLIALVAASPVFADAIGDAKAYLEKYATQVTVFDGPTEGPKAMAGKKVVVLAGDMKNGGILGVVNGITEAAAKIGWEVTALDGAGSVQSRAAIFGQALALKPDGIVIAGFDAVEQQASLEQAKAAGIPMVSWHAGPVIGPDPASGVFANVSTDAMEVSAAAAKWAFVDAGGAPGVVIFTDSTYAIAIAKADKIKATIEELGGTVLEYVDTPIADTSNRMGPLTTSLLQKYGEKWTHALAINDIYFDFMGPALAAAGIAGDGAPKAVAAGDGSESAYQRIRSGQYQAVTVAEPLNLQGWQLVDELNRALNGAPWSGYTSPLHVVTKDNVGFDGGDRNTFDPGNGYREAYAKLWGM</sequence>
<evidence type="ECO:0000256" key="1">
    <source>
        <dbReference type="ARBA" id="ARBA00004196"/>
    </source>
</evidence>
<dbReference type="Proteomes" id="UP001193501">
    <property type="component" value="Unassembled WGS sequence"/>
</dbReference>